<dbReference type="Proteomes" id="UP000248329">
    <property type="component" value="Unassembled WGS sequence"/>
</dbReference>
<comment type="caution">
    <text evidence="1">The sequence shown here is derived from an EMBL/GenBank/DDBJ whole genome shotgun (WGS) entry which is preliminary data.</text>
</comment>
<evidence type="ECO:0000313" key="1">
    <source>
        <dbReference type="EMBL" id="PXF56421.1"/>
    </source>
</evidence>
<name>A0AC61KY02_9EURY</name>
<reference evidence="1" key="1">
    <citation type="submission" date="2018-01" db="EMBL/GenBank/DDBJ databases">
        <authorList>
            <person name="Krukenberg V."/>
        </authorList>
    </citation>
    <scope>NUCLEOTIDE SEQUENCE</scope>
    <source>
        <strain evidence="1">E20ANME2</strain>
    </source>
</reference>
<protein>
    <submittedName>
        <fullName evidence="1">DUF2193 domain-containing protein</fullName>
    </submittedName>
</protein>
<sequence length="532" mass="59551">MQGSRRSFLALRSDLTGYARSGRSERILFLTGGRKMSLIEKTVNDAIAAQNAVVDAIRIHRYEDFLLEHARPYVEVIRKMECASEQSQEAIDLYQQSLLLHYDILTSLTDTITPLDTAFLEWQQTPIALEIMYELDRNFRGAAETFIETIDEADDIIGIEATRIHNGFYGVISSSDFAAIPGSVFNVLARIIERAPIEKKYKQTILAAKSWGLNGIYVFGDTYTRVLGSTGNVAEAIEEEKKALKLNWDKPVQSMLQLMGELGHTSYDRFRYFELYREKFRGYVERAYDSGVHPANIVMLPTHVGDIGHHIGSSYYKLCRDDMCMAILESVSKVAENTLKTALSEGKIKNLFDVGYIATGAYASATADILAWDGFTPDYIQDMMQKRFRNFVLTHPFDRSMVGELHVNDFLDFITRGERVNAPKPRGDSGMVAGVSIDLSPVRDHPELKHPEAYAYPFTAITVRATALLRFIDQPCLLAPEPPSIAAMVNAVALNPEVALAPVQMCKNCATSRYLPAKCDYCMSPKVNSVLG</sequence>
<gene>
    <name evidence="1" type="ORF">C4B59_16950</name>
</gene>
<evidence type="ECO:0000313" key="2">
    <source>
        <dbReference type="Proteomes" id="UP000248329"/>
    </source>
</evidence>
<organism evidence="1 2">
    <name type="scientific">Candidatus Methanogaster sp</name>
    <dbReference type="NCBI Taxonomy" id="3386292"/>
    <lineage>
        <taxon>Archaea</taxon>
        <taxon>Methanobacteriati</taxon>
        <taxon>Methanobacteriota</taxon>
        <taxon>Stenosarchaea group</taxon>
        <taxon>Methanomicrobia</taxon>
        <taxon>Methanosarcinales</taxon>
        <taxon>ANME-2 cluster</taxon>
        <taxon>Candidatus Methanogasteraceae</taxon>
        <taxon>Candidatus Methanogaster</taxon>
    </lineage>
</organism>
<proteinExistence type="predicted"/>
<accession>A0AC61KY02</accession>
<dbReference type="EMBL" id="PQXF01000104">
    <property type="protein sequence ID" value="PXF56421.1"/>
    <property type="molecule type" value="Genomic_DNA"/>
</dbReference>